<reference evidence="1 2" key="1">
    <citation type="submission" date="2017-11" db="EMBL/GenBank/DDBJ databases">
        <title>Genome sequence of Pantoea cypripedii NE1.</title>
        <authorList>
            <person name="Nascimento F.X."/>
        </authorList>
    </citation>
    <scope>NUCLEOTIDE SEQUENCE [LARGE SCALE GENOMIC DNA]</scope>
    <source>
        <strain evidence="1 2">NE1</strain>
        <plasmid evidence="2">pne1b</plasmid>
    </source>
</reference>
<dbReference type="InterPro" id="IPR027417">
    <property type="entry name" value="P-loop_NTPase"/>
</dbReference>
<evidence type="ECO:0008006" key="3">
    <source>
        <dbReference type="Google" id="ProtNLM"/>
    </source>
</evidence>
<protein>
    <recommendedName>
        <fullName evidence="3">ATP-binding protein</fullName>
    </recommendedName>
</protein>
<proteinExistence type="predicted"/>
<dbReference type="EMBL" id="CP024770">
    <property type="protein sequence ID" value="QGY32089.1"/>
    <property type="molecule type" value="Genomic_DNA"/>
</dbReference>
<keyword evidence="1" id="KW-0614">Plasmid</keyword>
<evidence type="ECO:0000313" key="2">
    <source>
        <dbReference type="Proteomes" id="UP000502005"/>
    </source>
</evidence>
<accession>A0A6B9GEV1</accession>
<evidence type="ECO:0000313" key="1">
    <source>
        <dbReference type="EMBL" id="QGY32089.1"/>
    </source>
</evidence>
<dbReference type="SUPFAM" id="SSF52540">
    <property type="entry name" value="P-loop containing nucleoside triphosphate hydrolases"/>
    <property type="match status" value="1"/>
</dbReference>
<organism evidence="1 2">
    <name type="scientific">Pantoea cypripedii</name>
    <name type="common">Pectobacterium cypripedii</name>
    <name type="synonym">Erwinia cypripedii</name>
    <dbReference type="NCBI Taxonomy" id="55209"/>
    <lineage>
        <taxon>Bacteria</taxon>
        <taxon>Pseudomonadati</taxon>
        <taxon>Pseudomonadota</taxon>
        <taxon>Gammaproteobacteria</taxon>
        <taxon>Enterobacterales</taxon>
        <taxon>Erwiniaceae</taxon>
        <taxon>Pantoea</taxon>
    </lineage>
</organism>
<dbReference type="RefSeq" id="WP_208717986.1">
    <property type="nucleotide sequence ID" value="NZ_CP024770.1"/>
</dbReference>
<dbReference type="Proteomes" id="UP000502005">
    <property type="component" value="Plasmid pNE1B"/>
</dbReference>
<gene>
    <name evidence="1" type="ORF">CUN67_24125</name>
</gene>
<name>A0A6B9GEV1_PANCY</name>
<sequence>MLYAVHEWLNLAENEVLVVEGREDVDRFLIGEDGCIHEVSETQLKDLAEAINIRSDEVWASIFNFLVSWHFHRSHGREVTLLFAATSQLLKQRTAATTGIRQTGAGQQLDFEIEVIPVWQNLASREASEQTQDISRLTSAVRALFIRHLSTSLPGENDEKITAEARHARDVQQAICWLDEQDEWERFFLAVSWKLGIEGVAASMDTLESTLASRADTQDLPASELARALTYQVLLAASKADVTSRCLTQALLTQFVTSIATSLQSWATQVGLVHLNSWQSLLSETVEQQGEKLNRLEESVSTLLPNEDADWKSIAEFSRLARRRICMDINRYQMPRQPALQSLQDALGESRTVVLLGSSGAGKSALVSRHTQMLEDAGGLTLWIGGSWLERSDLSALQRDIGIRQPLASLLKAHQGPVTVVIDGVARFHGNETIAMIADLRDRLTTEQPQLACQFIITCQTSDWEGVSAKLRKARVDISGWKIIQCPAPDQTELAELLKVIPAVEHIIHDPRLTSICQNLKILDLIARNSENGNPVTCDALLGESQVAAWFWDTEITYGQRAQGRSRLLMNLAAKMADSLCSAVSVTDDVLNDATSLDEVVIHQLLAVENNRSVVFAHDLFGDWARLAMLKSQGRELIAFLTPRLSSPLWHRAVRLLGCDLLEGAGTHREWQKLLRQLKAAAGESAADLLLESLFFSSNASANLTVVAELLLDEKEPLLERLLTRFLAFATQPDPMIVAAGRRMNLDDNQVAARFRLPVPLWWPPVLSFLYEHAERVVPLAPSQVTRITSMWLQFTQHGGMLRQEISELALRLGCYAIEQRKLTSSDKRAMFTVALSAAHELPDKTAQLALFLAERTTALRNDRQFTLLLPYSDEAMELTALEDGPRNPVDDDFRYVVMDGVSLLPLIVSRPAVAREVVLACLYVSEQEKLQRSGRNDEWRYDLIHDYQNTSPYWGNGPFRLFLEINFEEGLVLISRLVNTLAHRWCSRRAGENNADTDSTLFGLNTSLKLDVELFGVRKTLWGNGRILGWSAYLGDPSPECVMTTALMALEKFLYDKMDNNEDVEPFLRAVWHSAESVPFLQILIDVGKKRTALFTDALMPLLTLPELFNWTLRTEFRGRAHLDIPSIYMNAGQIKNQRDFNHLPHRNVKLQHPLALFLYLENEKVRACLDGKTAQWQKKVENMPAGEEREMYTDLIDYFTAAHYQKGKEDDGQVYWKRVAALKQREMPAEYRSLERFGELTRFTFQCQTIRRNIRNLDESDILVIAEHLKSFVEPLWREDMSSEYHVETADFVEISASANALAGGIAVILCYYGEQSKPDASLLAWCRDTLLELVRSPPPLNAIHTHTNGSDWSWDVSAAQAAMALWQADQDDAGLRLLVARMAFSFHNEAVKQLSEAATRLGPEFYQDIFRLRRLFYESAWLRSRIERRRWIQYLPSAPDEAFFTAEDDNVNLWFHDILAAFVEGKLECPTADWRDMDTSAYLAAYDDDFNRSGYNRGLDFELIWDANKTTCSLDDALPKAERRYRINFLFNALKSRIDLINALPEKRSSDAAYLPSADIDLINQIALACLQLKPDEQPEYCWGLLLSLPLSCASWCDYFLSDLYRHGLTDQLSRDKLALLIDRYNNMVVVLPEDKKWGSHHDIWQSLSGIKGSLLDCWTRDCADFAPLVWNNIRGHCEADKADVTYLTTVARWLGTPAAEALRIEGLHLLLQLPEAADAVWHRQDQEDAKDRLASLLQQVWRASEDDICSNDGYKADFMSLLQWLADHQHPIGLELTGKIGNL</sequence>
<geneLocation type="plasmid" evidence="2">
    <name>pne1b</name>
</geneLocation>